<dbReference type="Gene3D" id="2.60.120.200">
    <property type="match status" value="1"/>
</dbReference>
<dbReference type="EMBL" id="FUZZ01000001">
    <property type="protein sequence ID" value="SKC98036.1"/>
    <property type="molecule type" value="Genomic_DNA"/>
</dbReference>
<feature type="chain" id="PRO_5012052544" evidence="1">
    <location>
        <begin position="18"/>
        <end position="267"/>
    </location>
</feature>
<name>A0A1T5NC61_9BACT</name>
<dbReference type="Proteomes" id="UP000190166">
    <property type="component" value="Unassembled WGS sequence"/>
</dbReference>
<dbReference type="InterPro" id="IPR013320">
    <property type="entry name" value="ConA-like_dom_sf"/>
</dbReference>
<dbReference type="RefSeq" id="WP_079468370.1">
    <property type="nucleotide sequence ID" value="NZ_FUZZ01000001.1"/>
</dbReference>
<proteinExistence type="predicted"/>
<organism evidence="2 3">
    <name type="scientific">Chitinophaga ginsengisegetis</name>
    <dbReference type="NCBI Taxonomy" id="393003"/>
    <lineage>
        <taxon>Bacteria</taxon>
        <taxon>Pseudomonadati</taxon>
        <taxon>Bacteroidota</taxon>
        <taxon>Chitinophagia</taxon>
        <taxon>Chitinophagales</taxon>
        <taxon>Chitinophagaceae</taxon>
        <taxon>Chitinophaga</taxon>
    </lineage>
</organism>
<dbReference type="SUPFAM" id="SSF49899">
    <property type="entry name" value="Concanavalin A-like lectins/glucanases"/>
    <property type="match status" value="1"/>
</dbReference>
<dbReference type="CDD" id="cd00413">
    <property type="entry name" value="Glyco_hydrolase_16"/>
    <property type="match status" value="1"/>
</dbReference>
<protein>
    <submittedName>
        <fullName evidence="2">Glycosyl hydrolases family 16</fullName>
    </submittedName>
</protein>
<keyword evidence="3" id="KW-1185">Reference proteome</keyword>
<sequence length="267" mass="30075">MKSIFVWLLAAIPVCFANCTSSRPDGPVQTKASVQHGKANTVAVNGINQTTIQFSGYTWIVKEPAGQQGPHNNYWSGDNVWVDSNGRLHLVLKKHNDTGRWECAEVRSTQLFGYGTYQWKIEGAVNALDKNIVFGLFNYSGNSRFDEMDIEFSRWGYPNAPILNYTVWPATGDTGISNVTYAKDFVLNGTYTTHRFRRDATSIHFQSLHGFQNGNLNQFETKTWTTPTSISTLQMPIHMNLWLFNAPPSNGNAVEIIIHEFKFTPLS</sequence>
<keyword evidence="1" id="KW-0732">Signal</keyword>
<gene>
    <name evidence="2" type="ORF">SAMN05660461_1079</name>
</gene>
<dbReference type="STRING" id="393003.SAMN05660461_1079"/>
<dbReference type="GO" id="GO:0005975">
    <property type="term" value="P:carbohydrate metabolic process"/>
    <property type="evidence" value="ECO:0007669"/>
    <property type="project" value="UniProtKB-ARBA"/>
</dbReference>
<evidence type="ECO:0000313" key="2">
    <source>
        <dbReference type="EMBL" id="SKC98036.1"/>
    </source>
</evidence>
<dbReference type="AlphaFoldDB" id="A0A1T5NC61"/>
<feature type="signal peptide" evidence="1">
    <location>
        <begin position="1"/>
        <end position="17"/>
    </location>
</feature>
<evidence type="ECO:0000256" key="1">
    <source>
        <dbReference type="SAM" id="SignalP"/>
    </source>
</evidence>
<keyword evidence="2" id="KW-0378">Hydrolase</keyword>
<evidence type="ECO:0000313" key="3">
    <source>
        <dbReference type="Proteomes" id="UP000190166"/>
    </source>
</evidence>
<accession>A0A1T5NC61</accession>
<dbReference type="GO" id="GO:0004553">
    <property type="term" value="F:hydrolase activity, hydrolyzing O-glycosyl compounds"/>
    <property type="evidence" value="ECO:0007669"/>
    <property type="project" value="UniProtKB-ARBA"/>
</dbReference>
<reference evidence="2 3" key="1">
    <citation type="submission" date="2017-02" db="EMBL/GenBank/DDBJ databases">
        <authorList>
            <person name="Peterson S.W."/>
        </authorList>
    </citation>
    <scope>NUCLEOTIDE SEQUENCE [LARGE SCALE GENOMIC DNA]</scope>
    <source>
        <strain evidence="2 3">DSM 18108</strain>
    </source>
</reference>